<evidence type="ECO:0000256" key="11">
    <source>
        <dbReference type="ARBA" id="ARBA00075751"/>
    </source>
</evidence>
<evidence type="ECO:0000259" key="15">
    <source>
        <dbReference type="Pfam" id="PF00501"/>
    </source>
</evidence>
<dbReference type="SMART" id="SM00248">
    <property type="entry name" value="ANK"/>
    <property type="match status" value="4"/>
</dbReference>
<dbReference type="SMART" id="SM00185">
    <property type="entry name" value="ARM"/>
    <property type="match status" value="2"/>
</dbReference>
<dbReference type="Pfam" id="PF00550">
    <property type="entry name" value="PP-binding"/>
    <property type="match status" value="1"/>
</dbReference>
<dbReference type="SUPFAM" id="SSF48403">
    <property type="entry name" value="Ankyrin repeat"/>
    <property type="match status" value="1"/>
</dbReference>
<dbReference type="InterPro" id="IPR000225">
    <property type="entry name" value="Armadillo"/>
</dbReference>
<keyword evidence="3" id="KW-0813">Transport</keyword>
<dbReference type="InterPro" id="IPR000873">
    <property type="entry name" value="AMP-dep_synth/lig_dom"/>
</dbReference>
<evidence type="ECO:0000256" key="2">
    <source>
        <dbReference type="ARBA" id="ARBA00008028"/>
    </source>
</evidence>
<feature type="repeat" description="ARM" evidence="13">
    <location>
        <begin position="881"/>
        <end position="922"/>
    </location>
</feature>
<dbReference type="InterPro" id="IPR036736">
    <property type="entry name" value="ACP-like_sf"/>
</dbReference>
<dbReference type="Gene3D" id="1.25.10.10">
    <property type="entry name" value="Leucine-rich Repeat Variant"/>
    <property type="match status" value="1"/>
</dbReference>
<dbReference type="Gene3D" id="3.30.300.30">
    <property type="match status" value="1"/>
</dbReference>
<dbReference type="Gene3D" id="1.10.1200.10">
    <property type="entry name" value="ACP-like"/>
    <property type="match status" value="1"/>
</dbReference>
<dbReference type="InterPro" id="IPR036770">
    <property type="entry name" value="Ankyrin_rpt-contain_sf"/>
</dbReference>
<organism evidence="17 18">
    <name type="scientific">Effrenium voratum</name>
    <dbReference type="NCBI Taxonomy" id="2562239"/>
    <lineage>
        <taxon>Eukaryota</taxon>
        <taxon>Sar</taxon>
        <taxon>Alveolata</taxon>
        <taxon>Dinophyceae</taxon>
        <taxon>Suessiales</taxon>
        <taxon>Symbiodiniaceae</taxon>
        <taxon>Effrenium</taxon>
    </lineage>
</organism>
<dbReference type="Pfam" id="PF00071">
    <property type="entry name" value="Ras"/>
    <property type="match status" value="1"/>
</dbReference>
<dbReference type="GO" id="GO:0005737">
    <property type="term" value="C:cytoplasm"/>
    <property type="evidence" value="ECO:0007669"/>
    <property type="project" value="TreeGrafter"/>
</dbReference>
<dbReference type="SMART" id="SM00176">
    <property type="entry name" value="RAN"/>
    <property type="match status" value="1"/>
</dbReference>
<evidence type="ECO:0000256" key="5">
    <source>
        <dbReference type="ARBA" id="ARBA00022927"/>
    </source>
</evidence>
<dbReference type="PANTHER" id="PTHR45527:SF1">
    <property type="entry name" value="FATTY ACID SYNTHASE"/>
    <property type="match status" value="1"/>
</dbReference>
<dbReference type="GO" id="GO:0005634">
    <property type="term" value="C:nucleus"/>
    <property type="evidence" value="ECO:0007669"/>
    <property type="project" value="UniProtKB-SubCell"/>
</dbReference>
<keyword evidence="18" id="KW-1185">Reference proteome</keyword>
<dbReference type="Gene3D" id="3.40.50.300">
    <property type="entry name" value="P-loop containing nucleotide triphosphate hydrolases"/>
    <property type="match status" value="1"/>
</dbReference>
<dbReference type="PROSITE" id="PS51421">
    <property type="entry name" value="RAS"/>
    <property type="match status" value="1"/>
</dbReference>
<keyword evidence="12" id="KW-0040">ANK repeat</keyword>
<dbReference type="GO" id="GO:0005525">
    <property type="term" value="F:GTP binding"/>
    <property type="evidence" value="ECO:0007669"/>
    <property type="project" value="UniProtKB-KW"/>
</dbReference>
<accession>A0AA36JSU6</accession>
<keyword evidence="14" id="KW-0175">Coiled coil</keyword>
<dbReference type="GO" id="GO:0043041">
    <property type="term" value="P:amino acid activation for nonribosomal peptide biosynthetic process"/>
    <property type="evidence" value="ECO:0007669"/>
    <property type="project" value="TreeGrafter"/>
</dbReference>
<evidence type="ECO:0000256" key="7">
    <source>
        <dbReference type="ARBA" id="ARBA00023242"/>
    </source>
</evidence>
<dbReference type="Gene3D" id="3.40.50.12780">
    <property type="entry name" value="N-terminal domain of ligase-like"/>
    <property type="match status" value="1"/>
</dbReference>
<protein>
    <recommendedName>
        <fullName evidence="8">GTP-binding nuclear protein Ran</fullName>
    </recommendedName>
    <alternativeName>
        <fullName evidence="9">GTPase Ran</fullName>
    </alternativeName>
    <alternativeName>
        <fullName evidence="11">Ras-like protein TC4</fullName>
    </alternativeName>
</protein>
<evidence type="ECO:0000313" key="17">
    <source>
        <dbReference type="EMBL" id="CAJ1411180.1"/>
    </source>
</evidence>
<dbReference type="EMBL" id="CAUJNA010003860">
    <property type="protein sequence ID" value="CAJ1411180.1"/>
    <property type="molecule type" value="Genomic_DNA"/>
</dbReference>
<feature type="domain" description="AMP-dependent synthetase/ligase" evidence="15">
    <location>
        <begin position="26"/>
        <end position="348"/>
    </location>
</feature>
<dbReference type="GO" id="GO:0015031">
    <property type="term" value="P:protein transport"/>
    <property type="evidence" value="ECO:0007669"/>
    <property type="project" value="UniProtKB-KW"/>
</dbReference>
<reference evidence="17" key="1">
    <citation type="submission" date="2023-08" db="EMBL/GenBank/DDBJ databases">
        <authorList>
            <person name="Chen Y."/>
            <person name="Shah S."/>
            <person name="Dougan E. K."/>
            <person name="Thang M."/>
            <person name="Chan C."/>
        </authorList>
    </citation>
    <scope>NUCLEOTIDE SEQUENCE</scope>
</reference>
<keyword evidence="7" id="KW-0539">Nucleus</keyword>
<dbReference type="PROSITE" id="PS50176">
    <property type="entry name" value="ARM_REPEAT"/>
    <property type="match status" value="1"/>
</dbReference>
<comment type="caution">
    <text evidence="17">The sequence shown here is derived from an EMBL/GenBank/DDBJ whole genome shotgun (WGS) entry which is preliminary data.</text>
</comment>
<dbReference type="InterPro" id="IPR027417">
    <property type="entry name" value="P-loop_NTPase"/>
</dbReference>
<evidence type="ECO:0000256" key="1">
    <source>
        <dbReference type="ARBA" id="ARBA00004123"/>
    </source>
</evidence>
<evidence type="ECO:0000256" key="3">
    <source>
        <dbReference type="ARBA" id="ARBA00022448"/>
    </source>
</evidence>
<dbReference type="GO" id="GO:0031177">
    <property type="term" value="F:phosphopantetheine binding"/>
    <property type="evidence" value="ECO:0007669"/>
    <property type="project" value="TreeGrafter"/>
</dbReference>
<dbReference type="GO" id="GO:0006913">
    <property type="term" value="P:nucleocytoplasmic transport"/>
    <property type="evidence" value="ECO:0007669"/>
    <property type="project" value="InterPro"/>
</dbReference>
<dbReference type="SMART" id="SM00177">
    <property type="entry name" value="ARF"/>
    <property type="match status" value="1"/>
</dbReference>
<dbReference type="InterPro" id="IPR001806">
    <property type="entry name" value="Small_GTPase"/>
</dbReference>
<dbReference type="InterPro" id="IPR005225">
    <property type="entry name" value="Small_GTP-bd"/>
</dbReference>
<feature type="coiled-coil region" evidence="14">
    <location>
        <begin position="1174"/>
        <end position="1201"/>
    </location>
</feature>
<dbReference type="FunFam" id="3.40.50.300:FF:000369">
    <property type="entry name" value="GTP-binding nuclear protein"/>
    <property type="match status" value="1"/>
</dbReference>
<evidence type="ECO:0000256" key="10">
    <source>
        <dbReference type="ARBA" id="ARBA00065175"/>
    </source>
</evidence>
<dbReference type="InterPro" id="IPR011989">
    <property type="entry name" value="ARM-like"/>
</dbReference>
<dbReference type="NCBIfam" id="TIGR00231">
    <property type="entry name" value="small_GTP"/>
    <property type="match status" value="1"/>
</dbReference>
<dbReference type="SMART" id="SM00173">
    <property type="entry name" value="RAS"/>
    <property type="match status" value="1"/>
</dbReference>
<evidence type="ECO:0000256" key="9">
    <source>
        <dbReference type="ARBA" id="ARBA00042268"/>
    </source>
</evidence>
<gene>
    <name evidence="17" type="ORF">EVOR1521_LOCUS31815</name>
</gene>
<dbReference type="PROSITE" id="PS50297">
    <property type="entry name" value="ANK_REP_REGION"/>
    <property type="match status" value="1"/>
</dbReference>
<keyword evidence="4" id="KW-0547">Nucleotide-binding</keyword>
<evidence type="ECO:0000256" key="6">
    <source>
        <dbReference type="ARBA" id="ARBA00023134"/>
    </source>
</evidence>
<dbReference type="Gene3D" id="1.25.40.20">
    <property type="entry name" value="Ankyrin repeat-containing domain"/>
    <property type="match status" value="1"/>
</dbReference>
<sequence>MAEWRVVDEGPPLRGLARRSVPAAFDACAGQYSDAVALRGADVDGEKELRYAQLRQMVARSARALGGEPAMVALFVEDAVPLVVAMLAVLWAGHAFVPVDLGSWPRERCTFVLESTACARGLVRAEQRAAAEHLGALPLVVYEEMVNSESEAPPAALEPNDLCYAIFTSGSTGRPKCVLCEHQAALAYALAKAEVEELGPGCSQLLGSHFTFDPAQGDIFGALCSGAALVAPKRPTVLGALQDVLAGVSHATMTPTQWSLKSAGELPKLRLVTLCGEPMRRDTVEQWASKLALWNMYGVTEATGVQAAHRMAPGDSTKCVGRALPGYVLGLAEGEVFVTGLGLARGYLGLPEETERRFVRGRMPQDPEARAYLTGDLGVWTDQGLELLGRKDHQVKISGVRVELSEVEMALESSGLCSAVACVVVQDQLVAHVALESPADWVLRSALEASAGARLPAQVVPHRFVDHQRLPLAAGGKVDRQALVALGFGVEHEEAPEPLRTPLEAAVAAAWASVLGREVEELGANSNFQWLRGDSLAALRACRALAQEVTLPNEQAELDVQQEQQGEAGLLVSAEAPEDALCVLSAALGPLAPCELLLRPTLGQYAAFLASQGVRVGPGPSPDGGAEATGSLAELALVAAAGDGREAVVRALLEARCCPDGPCRGSPVKGSTPLHAASAAGHAGCARLLLAAGAQVRAMTAARTSAAHLAAARGDANLLALLLALEGAQGVATWARDADQQTVLHLAARSGDQKCVELVLAKVKGLKAKDGGLEAKDRWARTALQWAVANNHQEAAVCLIRNGAFSGHIPEAMLAGLQVDLEAPSKPGQPLAARKVVQSEQRIKALVESLGSEEKGLFALTALRDYCCGAREHRDLAVRFGAVPRLLRLLEVQQEVAAAAAQTLRNIAADRPGAEAVAGAGGIPALVALCGAGSDCAFRAAAALANLAEVPELVPKLKEAGAVSALRSLSGQIPSSLQCLLVCGVRLVWQTTLFQGPEFKLVLCGDGGVGKTTLVKRHLTGEFEKKYIPTLGVEVHPLRFTTNCGPLTFNVWDTAGQEKFGGLRDGYYIQGQCAIIMFDVTSRITYKNVPNWHRDIVRVCENIPIVLVGNKVDVKDRQVKAKNIQFHRKRNLQYYDLSARSNYNFEKPFLWLARRLTNQGNLQFVGQFAKAPEIQIDQSLIAQHEKELQDAQNVAINDDDEVRRSFVGQSDANRIEGQLLLHGPPGLLERFEHLGAVDLAQRQVWLLGETAVLGWPRWGDGCRGTLLMLQGEECLLGVDAEPKQWIAMATPQLGCGSMAALHAAALKMRQPPCGMLLSEALPEAEGEAGPVLPTLRLSGPGGSQVLAALREASAAGFPGLSAELRWGPLPLLPEERLPLEVFLSPADGAGLALLARLAKALRPLAPRLALSLRWPLRRRTLPRRHEVCTPLADGEEGYICMAQGNASGLLAAAHLDCEAPPELRWEYVERVLARCINSAEVEACCRLQRQTLGLGCTPALDAFLRKGVATPQPWPGGDLLLHGFSLRIGGWAYGGVLEAQQVFDAVCSVLRNSSSEPPMCGGLWLWQSPGWYAQSVPLWPHGCLSMLLSFFLPVLMPPLQVFTKCLRCPFRARAQRGSAS</sequence>
<dbReference type="GO" id="GO:0044550">
    <property type="term" value="P:secondary metabolite biosynthetic process"/>
    <property type="evidence" value="ECO:0007669"/>
    <property type="project" value="TreeGrafter"/>
</dbReference>
<evidence type="ECO:0000256" key="4">
    <source>
        <dbReference type="ARBA" id="ARBA00022741"/>
    </source>
</evidence>
<dbReference type="InterPro" id="IPR002110">
    <property type="entry name" value="Ankyrin_rpt"/>
</dbReference>
<dbReference type="Pfam" id="PF00501">
    <property type="entry name" value="AMP-binding"/>
    <property type="match status" value="1"/>
</dbReference>
<evidence type="ECO:0000313" key="18">
    <source>
        <dbReference type="Proteomes" id="UP001178507"/>
    </source>
</evidence>
<dbReference type="SMART" id="SM00175">
    <property type="entry name" value="RAB"/>
    <property type="match status" value="1"/>
</dbReference>
<feature type="domain" description="Carrier" evidence="16">
    <location>
        <begin position="506"/>
        <end position="551"/>
    </location>
</feature>
<keyword evidence="6" id="KW-0342">GTP-binding</keyword>
<comment type="subunit">
    <text evidence="10">Monomer. Found in a nuclear export complex with RanGTP, exportin and pre-miRNA.</text>
</comment>
<name>A0AA36JSU6_9DINO</name>
<evidence type="ECO:0000259" key="16">
    <source>
        <dbReference type="Pfam" id="PF00550"/>
    </source>
</evidence>
<dbReference type="PROSITE" id="PS51418">
    <property type="entry name" value="RAN"/>
    <property type="match status" value="1"/>
</dbReference>
<dbReference type="InterPro" id="IPR016024">
    <property type="entry name" value="ARM-type_fold"/>
</dbReference>
<dbReference type="InterPro" id="IPR009081">
    <property type="entry name" value="PP-bd_ACP"/>
</dbReference>
<dbReference type="SUPFAM" id="SSF56801">
    <property type="entry name" value="Acetyl-CoA synthetase-like"/>
    <property type="match status" value="1"/>
</dbReference>
<dbReference type="InterPro" id="IPR042099">
    <property type="entry name" value="ANL_N_sf"/>
</dbReference>
<dbReference type="SUPFAM" id="SSF48371">
    <property type="entry name" value="ARM repeat"/>
    <property type="match status" value="1"/>
</dbReference>
<feature type="repeat" description="ANK" evidence="12">
    <location>
        <begin position="669"/>
        <end position="701"/>
    </location>
</feature>
<evidence type="ECO:0000256" key="14">
    <source>
        <dbReference type="SAM" id="Coils"/>
    </source>
</evidence>
<dbReference type="SUPFAM" id="SSF52540">
    <property type="entry name" value="P-loop containing nucleoside triphosphate hydrolases"/>
    <property type="match status" value="1"/>
</dbReference>
<comment type="subcellular location">
    <subcellularLocation>
        <location evidence="1">Nucleus</location>
    </subcellularLocation>
</comment>
<dbReference type="SMART" id="SM00174">
    <property type="entry name" value="RHO"/>
    <property type="match status" value="1"/>
</dbReference>
<dbReference type="Proteomes" id="UP001178507">
    <property type="component" value="Unassembled WGS sequence"/>
</dbReference>
<evidence type="ECO:0000256" key="12">
    <source>
        <dbReference type="PROSITE-ProRule" id="PRU00023"/>
    </source>
</evidence>
<dbReference type="InterPro" id="IPR045851">
    <property type="entry name" value="AMP-bd_C_sf"/>
</dbReference>
<keyword evidence="5" id="KW-0653">Protein transport</keyword>
<dbReference type="PANTHER" id="PTHR45527">
    <property type="entry name" value="NONRIBOSOMAL PEPTIDE SYNTHETASE"/>
    <property type="match status" value="1"/>
</dbReference>
<dbReference type="PRINTS" id="PR00627">
    <property type="entry name" value="GTPRANTC4"/>
</dbReference>
<dbReference type="CDD" id="cd00877">
    <property type="entry name" value="Ran"/>
    <property type="match status" value="1"/>
</dbReference>
<evidence type="ECO:0000256" key="13">
    <source>
        <dbReference type="PROSITE-ProRule" id="PRU00259"/>
    </source>
</evidence>
<dbReference type="PROSITE" id="PS51420">
    <property type="entry name" value="RHO"/>
    <property type="match status" value="1"/>
</dbReference>
<dbReference type="GO" id="GO:0003924">
    <property type="term" value="F:GTPase activity"/>
    <property type="evidence" value="ECO:0007669"/>
    <property type="project" value="InterPro"/>
</dbReference>
<dbReference type="PROSITE" id="PS51419">
    <property type="entry name" value="RAB"/>
    <property type="match status" value="1"/>
</dbReference>
<dbReference type="PROSITE" id="PS50088">
    <property type="entry name" value="ANK_REPEAT"/>
    <property type="match status" value="1"/>
</dbReference>
<dbReference type="InterPro" id="IPR002041">
    <property type="entry name" value="Ran_GTPase"/>
</dbReference>
<evidence type="ECO:0000256" key="8">
    <source>
        <dbReference type="ARBA" id="ARBA00040533"/>
    </source>
</evidence>
<dbReference type="SUPFAM" id="SSF47336">
    <property type="entry name" value="ACP-like"/>
    <property type="match status" value="1"/>
</dbReference>
<dbReference type="Pfam" id="PF12796">
    <property type="entry name" value="Ank_2"/>
    <property type="match status" value="2"/>
</dbReference>
<proteinExistence type="inferred from homology"/>
<comment type="similarity">
    <text evidence="2">Belongs to the small GTPase superfamily. Ran family.</text>
</comment>